<keyword evidence="9" id="KW-1185">Reference proteome</keyword>
<proteinExistence type="inferred from homology"/>
<comment type="cofactor">
    <cofactor evidence="1">
        <name>pyridoxal 5'-phosphate</name>
        <dbReference type="ChEBI" id="CHEBI:597326"/>
    </cofactor>
</comment>
<protein>
    <submittedName>
        <fullName evidence="8">Aminotransferase class I/II-fold pyridoxal phosphate-dependent enzyme</fullName>
    </submittedName>
</protein>
<accession>A0ABW5RHX0</accession>
<sequence length="508" mass="54045">MRVTSVNALCDEAQRSVGNPHSVAPYAEALRSLAARNWQRLHVPGHQANPENVPGLVDIVGEEALRLDFPMLFSGIDQHTWRSVGPGQKTPLEQAQYLAADAWGASRTWFVTNGASGCNHIATNVIRGLGEEFIAQRSVHSSVIDGMIHVGLDPVFVQGSVDTGLGAANGVTAAQIEQALRENPQASAVFIVTPSYFGAVADVSSIARVAHDHGVPLIVDEAWGSHFGFHEGLPTNAVRLGADLVISSTHKAAGSLTQTAMLQLGHGPLAKQMESLVDRVVRSYQSTSCSSLLLASIDEARRNLMTSGHERITLALESAEAVRRGIREQGRFGDATPAIRGLADAVDHDPFKIVIDMRNSGITGTEAHYLLTRDHGVVIELATASAIILLVGATSPIDSERVLRALHALPRTNCTDASTMRPIPAQGERVLKPSDAFFAPIEIVSAAEAVGRVSADSLAAYPPGVPNVIPGERLTQEVVDFLRSAGAAPSGYVRGANDPKLDTFRVLR</sequence>
<dbReference type="PANTHER" id="PTHR43277">
    <property type="entry name" value="ARGININE DECARBOXYLASE"/>
    <property type="match status" value="1"/>
</dbReference>
<dbReference type="Pfam" id="PF03711">
    <property type="entry name" value="OKR_DC_1_C"/>
    <property type="match status" value="1"/>
</dbReference>
<comment type="caution">
    <text evidence="8">The sequence shown here is derived from an EMBL/GenBank/DDBJ whole genome shotgun (WGS) entry which is preliminary data.</text>
</comment>
<dbReference type="Pfam" id="PF01276">
    <property type="entry name" value="OKR_DC_1"/>
    <property type="match status" value="1"/>
</dbReference>
<dbReference type="Gene3D" id="3.40.640.10">
    <property type="entry name" value="Type I PLP-dependent aspartate aminotransferase-like (Major domain)"/>
    <property type="match status" value="1"/>
</dbReference>
<dbReference type="InterPro" id="IPR036633">
    <property type="entry name" value="Prn/Lys/Arg_de-COase_C_sf"/>
</dbReference>
<dbReference type="Proteomes" id="UP001597453">
    <property type="component" value="Unassembled WGS sequence"/>
</dbReference>
<keyword evidence="5" id="KW-0456">Lyase</keyword>
<evidence type="ECO:0000256" key="2">
    <source>
        <dbReference type="ARBA" id="ARBA00010671"/>
    </source>
</evidence>
<keyword evidence="8" id="KW-0808">Transferase</keyword>
<evidence type="ECO:0000256" key="1">
    <source>
        <dbReference type="ARBA" id="ARBA00001933"/>
    </source>
</evidence>
<keyword evidence="8" id="KW-0032">Aminotransferase</keyword>
<evidence type="ECO:0000313" key="9">
    <source>
        <dbReference type="Proteomes" id="UP001597453"/>
    </source>
</evidence>
<dbReference type="EMBL" id="JBHUNF010000003">
    <property type="protein sequence ID" value="MFD2674687.1"/>
    <property type="molecule type" value="Genomic_DNA"/>
</dbReference>
<dbReference type="InterPro" id="IPR008286">
    <property type="entry name" value="Prn/Lys/Arg_de-COase_C"/>
</dbReference>
<evidence type="ECO:0000259" key="7">
    <source>
        <dbReference type="Pfam" id="PF03711"/>
    </source>
</evidence>
<dbReference type="InterPro" id="IPR015421">
    <property type="entry name" value="PyrdxlP-dep_Trfase_major"/>
</dbReference>
<dbReference type="InterPro" id="IPR000310">
    <property type="entry name" value="Orn/Lys/Arg_deCO2ase_major_dom"/>
</dbReference>
<organism evidence="8 9">
    <name type="scientific">Gulosibacter bifidus</name>
    <dbReference type="NCBI Taxonomy" id="272239"/>
    <lineage>
        <taxon>Bacteria</taxon>
        <taxon>Bacillati</taxon>
        <taxon>Actinomycetota</taxon>
        <taxon>Actinomycetes</taxon>
        <taxon>Micrococcales</taxon>
        <taxon>Microbacteriaceae</taxon>
        <taxon>Gulosibacter</taxon>
    </lineage>
</organism>
<evidence type="ECO:0000256" key="3">
    <source>
        <dbReference type="ARBA" id="ARBA00022793"/>
    </source>
</evidence>
<dbReference type="RefSeq" id="WP_083524438.1">
    <property type="nucleotide sequence ID" value="NZ_JBHUNF010000003.1"/>
</dbReference>
<dbReference type="PANTHER" id="PTHR43277:SF4">
    <property type="entry name" value="ARGININE DECARBOXYLASE"/>
    <property type="match status" value="1"/>
</dbReference>
<dbReference type="Gene3D" id="3.90.100.10">
    <property type="entry name" value="Orn/Lys/Arg decarboxylase, C-terminal domain"/>
    <property type="match status" value="1"/>
</dbReference>
<evidence type="ECO:0000256" key="4">
    <source>
        <dbReference type="ARBA" id="ARBA00022898"/>
    </source>
</evidence>
<gene>
    <name evidence="8" type="ORF">ACFSUQ_05145</name>
</gene>
<evidence type="ECO:0000259" key="6">
    <source>
        <dbReference type="Pfam" id="PF01276"/>
    </source>
</evidence>
<name>A0ABW5RHX0_9MICO</name>
<keyword evidence="3" id="KW-0210">Decarboxylase</keyword>
<evidence type="ECO:0000313" key="8">
    <source>
        <dbReference type="EMBL" id="MFD2674687.1"/>
    </source>
</evidence>
<keyword evidence="4" id="KW-0663">Pyridoxal phosphate</keyword>
<dbReference type="InterPro" id="IPR015424">
    <property type="entry name" value="PyrdxlP-dep_Trfase"/>
</dbReference>
<dbReference type="GO" id="GO:0008483">
    <property type="term" value="F:transaminase activity"/>
    <property type="evidence" value="ECO:0007669"/>
    <property type="project" value="UniProtKB-KW"/>
</dbReference>
<feature type="domain" description="Orn/Lys/Arg decarboxylase C-terminal" evidence="7">
    <location>
        <begin position="405"/>
        <end position="485"/>
    </location>
</feature>
<feature type="domain" description="Orn/Lys/Arg decarboxylases family 1 pyridoxal-P attachment site" evidence="6">
    <location>
        <begin position="25"/>
        <end position="328"/>
    </location>
</feature>
<reference evidence="9" key="1">
    <citation type="journal article" date="2019" name="Int. J. Syst. Evol. Microbiol.">
        <title>The Global Catalogue of Microorganisms (GCM) 10K type strain sequencing project: providing services to taxonomists for standard genome sequencing and annotation.</title>
        <authorList>
            <consortium name="The Broad Institute Genomics Platform"/>
            <consortium name="The Broad Institute Genome Sequencing Center for Infectious Disease"/>
            <person name="Wu L."/>
            <person name="Ma J."/>
        </authorList>
    </citation>
    <scope>NUCLEOTIDE SEQUENCE [LARGE SCALE GENOMIC DNA]</scope>
    <source>
        <strain evidence="9">TISTR 1511</strain>
    </source>
</reference>
<dbReference type="SUPFAM" id="SSF55904">
    <property type="entry name" value="Ornithine decarboxylase C-terminal domain"/>
    <property type="match status" value="1"/>
</dbReference>
<dbReference type="InterPro" id="IPR052357">
    <property type="entry name" value="Orn_Lys_Arg_decarboxylase-I"/>
</dbReference>
<comment type="similarity">
    <text evidence="2">Belongs to the Orn/Lys/Arg decarboxylase class-I family.</text>
</comment>
<dbReference type="SUPFAM" id="SSF53383">
    <property type="entry name" value="PLP-dependent transferases"/>
    <property type="match status" value="1"/>
</dbReference>
<evidence type="ECO:0000256" key="5">
    <source>
        <dbReference type="ARBA" id="ARBA00023239"/>
    </source>
</evidence>